<accession>A0A2K6F6S5</accession>
<evidence type="ECO:0000313" key="10">
    <source>
        <dbReference type="Ensembl" id="ENSPCOP00000009687.1"/>
    </source>
</evidence>
<dbReference type="STRING" id="379532.ENSPCOP00000009687"/>
<dbReference type="PANTHER" id="PTHR14132">
    <property type="entry name" value="SODIUM/POTASSIUM-TRANSPORTING ATPASE SUBUNIT GAMMA"/>
    <property type="match status" value="1"/>
</dbReference>
<reference evidence="10" key="1">
    <citation type="submission" date="2025-08" db="UniProtKB">
        <authorList>
            <consortium name="Ensembl"/>
        </authorList>
    </citation>
    <scope>IDENTIFICATION</scope>
</reference>
<dbReference type="CDD" id="cd20322">
    <property type="entry name" value="FXYD4"/>
    <property type="match status" value="1"/>
</dbReference>
<feature type="transmembrane region" description="Helical" evidence="8">
    <location>
        <begin position="39"/>
        <end position="58"/>
    </location>
</feature>
<feature type="chain" id="PRO_5014209648" description="FXYD domain-containing ion transport regulator" evidence="8">
    <location>
        <begin position="20"/>
        <end position="88"/>
    </location>
</feature>
<evidence type="ECO:0000256" key="6">
    <source>
        <dbReference type="ARBA" id="ARBA00023065"/>
    </source>
</evidence>
<evidence type="ECO:0000256" key="2">
    <source>
        <dbReference type="ARBA" id="ARBA00005948"/>
    </source>
</evidence>
<proteinExistence type="inferred from homology"/>
<protein>
    <recommendedName>
        <fullName evidence="8">FXYD domain-containing ion transport regulator</fullName>
    </recommendedName>
</protein>
<dbReference type="AlphaFoldDB" id="A0A2K6F6S5"/>
<dbReference type="OMA" id="QLGGMIC"/>
<dbReference type="GeneTree" id="ENSGT00940000153062"/>
<dbReference type="Proteomes" id="UP000233160">
    <property type="component" value="Unassembled WGS sequence"/>
</dbReference>
<evidence type="ECO:0000256" key="8">
    <source>
        <dbReference type="RuleBase" id="RU364131"/>
    </source>
</evidence>
<dbReference type="GO" id="GO:0016020">
    <property type="term" value="C:membrane"/>
    <property type="evidence" value="ECO:0007669"/>
    <property type="project" value="UniProtKB-SubCell"/>
</dbReference>
<keyword evidence="6 8" id="KW-0406">Ion transport</keyword>
<dbReference type="InterPro" id="IPR047283">
    <property type="entry name" value="FXYD4"/>
</dbReference>
<dbReference type="InterPro" id="IPR000272">
    <property type="entry name" value="Ion-transport_regulator_FXYD"/>
</dbReference>
<evidence type="ECO:0000256" key="1">
    <source>
        <dbReference type="ARBA" id="ARBA00004167"/>
    </source>
</evidence>
<reference evidence="10" key="2">
    <citation type="submission" date="2025-09" db="UniProtKB">
        <authorList>
            <consortium name="Ensembl"/>
        </authorList>
    </citation>
    <scope>IDENTIFICATION</scope>
</reference>
<keyword evidence="5 8" id="KW-1133">Transmembrane helix</keyword>
<evidence type="ECO:0000256" key="7">
    <source>
        <dbReference type="ARBA" id="ARBA00023136"/>
    </source>
</evidence>
<dbReference type="Gene3D" id="1.20.5.780">
    <property type="entry name" value="Single helix bin"/>
    <property type="match status" value="1"/>
</dbReference>
<sequence length="88" mass="9390">MERLSWALVLLTGLPALEARDLFADKDDPFYYDWESLQLGGMIFGVLLFLAGIAMALSGKCKCKGKGKQGPLPEKATPLVTPGSASAC</sequence>
<organism evidence="10 11">
    <name type="scientific">Propithecus coquereli</name>
    <name type="common">Coquerel's sifaka</name>
    <name type="synonym">Propithecus verreauxi coquereli</name>
    <dbReference type="NCBI Taxonomy" id="379532"/>
    <lineage>
        <taxon>Eukaryota</taxon>
        <taxon>Metazoa</taxon>
        <taxon>Chordata</taxon>
        <taxon>Craniata</taxon>
        <taxon>Vertebrata</taxon>
        <taxon>Euteleostomi</taxon>
        <taxon>Mammalia</taxon>
        <taxon>Eutheria</taxon>
        <taxon>Euarchontoglires</taxon>
        <taxon>Primates</taxon>
        <taxon>Strepsirrhini</taxon>
        <taxon>Lemuriformes</taxon>
        <taxon>Indriidae</taxon>
        <taxon>Propithecus</taxon>
    </lineage>
</organism>
<dbReference type="GO" id="GO:0017080">
    <property type="term" value="F:sodium channel regulator activity"/>
    <property type="evidence" value="ECO:0007669"/>
    <property type="project" value="TreeGrafter"/>
</dbReference>
<dbReference type="GO" id="GO:0043269">
    <property type="term" value="P:regulation of monoatomic ion transport"/>
    <property type="evidence" value="ECO:0007669"/>
    <property type="project" value="InterPro"/>
</dbReference>
<comment type="similarity">
    <text evidence="2 8">Belongs to the FXYD family.</text>
</comment>
<dbReference type="InterPro" id="IPR047297">
    <property type="entry name" value="FXYD_motif"/>
</dbReference>
<dbReference type="GO" id="GO:0071805">
    <property type="term" value="P:potassium ion transmembrane transport"/>
    <property type="evidence" value="ECO:0007669"/>
    <property type="project" value="InterPro"/>
</dbReference>
<evidence type="ECO:0000256" key="5">
    <source>
        <dbReference type="ARBA" id="ARBA00022989"/>
    </source>
</evidence>
<dbReference type="PANTHER" id="PTHR14132:SF10">
    <property type="entry name" value="FXYD DOMAIN-CONTAINING ION TRANSPORT REGULATOR 4"/>
    <property type="match status" value="1"/>
</dbReference>
<dbReference type="PROSITE" id="PS01310">
    <property type="entry name" value="FXYD"/>
    <property type="match status" value="1"/>
</dbReference>
<dbReference type="Pfam" id="PF02038">
    <property type="entry name" value="ATP1G1_PLM_MAT8"/>
    <property type="match status" value="1"/>
</dbReference>
<feature type="signal peptide" evidence="8">
    <location>
        <begin position="1"/>
        <end position="19"/>
    </location>
</feature>
<dbReference type="Ensembl" id="ENSPCOT00000020259.1">
    <property type="protein sequence ID" value="ENSPCOP00000009687.1"/>
    <property type="gene ID" value="ENSPCOG00000016245.1"/>
</dbReference>
<keyword evidence="4 8" id="KW-0812">Transmembrane</keyword>
<keyword evidence="7 8" id="KW-0472">Membrane</keyword>
<name>A0A2K6F6S5_PROCO</name>
<feature type="region of interest" description="Disordered" evidence="9">
    <location>
        <begin position="65"/>
        <end position="88"/>
    </location>
</feature>
<keyword evidence="3 8" id="KW-0813">Transport</keyword>
<keyword evidence="11" id="KW-1185">Reference proteome</keyword>
<gene>
    <name evidence="10" type="primary">FXYD4</name>
</gene>
<dbReference type="GO" id="GO:0051117">
    <property type="term" value="F:ATPase binding"/>
    <property type="evidence" value="ECO:0007669"/>
    <property type="project" value="Ensembl"/>
</dbReference>
<evidence type="ECO:0000256" key="9">
    <source>
        <dbReference type="SAM" id="MobiDB-lite"/>
    </source>
</evidence>
<evidence type="ECO:0000256" key="4">
    <source>
        <dbReference type="ARBA" id="ARBA00022692"/>
    </source>
</evidence>
<comment type="subcellular location">
    <subcellularLocation>
        <location evidence="1">Membrane</location>
        <topology evidence="1">Single-pass membrane protein</topology>
    </subcellularLocation>
</comment>
<evidence type="ECO:0000313" key="11">
    <source>
        <dbReference type="Proteomes" id="UP000233160"/>
    </source>
</evidence>
<keyword evidence="8" id="KW-0732">Signal</keyword>
<evidence type="ECO:0000256" key="3">
    <source>
        <dbReference type="ARBA" id="ARBA00022448"/>
    </source>
</evidence>